<evidence type="ECO:0000256" key="12">
    <source>
        <dbReference type="RuleBase" id="RU003862"/>
    </source>
</evidence>
<evidence type="ECO:0000256" key="9">
    <source>
        <dbReference type="ARBA" id="ARBA00023167"/>
    </source>
</evidence>
<comment type="pathway">
    <text evidence="10">Amino-acid biosynthesis; L-methionine biosynthesis via de novo pathway.</text>
</comment>
<dbReference type="GO" id="GO:0009086">
    <property type="term" value="P:methionine biosynthetic process"/>
    <property type="evidence" value="ECO:0007669"/>
    <property type="project" value="UniProtKB-KW"/>
</dbReference>
<dbReference type="GO" id="GO:0071949">
    <property type="term" value="F:FAD binding"/>
    <property type="evidence" value="ECO:0007669"/>
    <property type="project" value="TreeGrafter"/>
</dbReference>
<keyword evidence="7 12" id="KW-0560">Oxidoreductase</keyword>
<dbReference type="RefSeq" id="WP_120627961.1">
    <property type="nucleotide sequence ID" value="NZ_RAWG01000190.1"/>
</dbReference>
<evidence type="ECO:0000256" key="4">
    <source>
        <dbReference type="ARBA" id="ARBA00022605"/>
    </source>
</evidence>
<dbReference type="EMBL" id="RAWG01000190">
    <property type="protein sequence ID" value="RKH38601.1"/>
    <property type="molecule type" value="Genomic_DNA"/>
</dbReference>
<comment type="catalytic activity">
    <reaction evidence="11">
        <text>(6S)-5-methyl-5,6,7,8-tetrahydrofolate + NAD(+) = (6R)-5,10-methylene-5,6,7,8-tetrahydrofolate + NADH + H(+)</text>
        <dbReference type="Rhea" id="RHEA:19821"/>
        <dbReference type="ChEBI" id="CHEBI:15378"/>
        <dbReference type="ChEBI" id="CHEBI:15636"/>
        <dbReference type="ChEBI" id="CHEBI:18608"/>
        <dbReference type="ChEBI" id="CHEBI:57540"/>
        <dbReference type="ChEBI" id="CHEBI:57945"/>
        <dbReference type="EC" id="1.5.1.54"/>
    </reaction>
    <physiologicalReaction direction="right-to-left" evidence="11">
        <dbReference type="Rhea" id="RHEA:19823"/>
    </physiologicalReaction>
</comment>
<keyword evidence="5 12" id="KW-0285">Flavoprotein</keyword>
<dbReference type="Pfam" id="PF02219">
    <property type="entry name" value="MTHFR"/>
    <property type="match status" value="1"/>
</dbReference>
<dbReference type="PANTHER" id="PTHR45754">
    <property type="entry name" value="METHYLENETETRAHYDROFOLATE REDUCTASE"/>
    <property type="match status" value="1"/>
</dbReference>
<evidence type="ECO:0000256" key="6">
    <source>
        <dbReference type="ARBA" id="ARBA00022827"/>
    </source>
</evidence>
<dbReference type="EC" id="1.5.1.54" evidence="12"/>
<evidence type="ECO:0000256" key="7">
    <source>
        <dbReference type="ARBA" id="ARBA00023002"/>
    </source>
</evidence>
<dbReference type="SUPFAM" id="SSF51730">
    <property type="entry name" value="FAD-linked oxidoreductase"/>
    <property type="match status" value="1"/>
</dbReference>
<dbReference type="GO" id="GO:0106312">
    <property type="term" value="F:methylenetetrahydrofolate reductase (NADH) activity"/>
    <property type="evidence" value="ECO:0007669"/>
    <property type="project" value="UniProtKB-EC"/>
</dbReference>
<protein>
    <recommendedName>
        <fullName evidence="12">Methylenetetrahydrofolate reductase</fullName>
        <ecNumber evidence="12">1.5.1.54</ecNumber>
    </recommendedName>
</protein>
<organism evidence="13 14">
    <name type="scientific">Corallococcus sicarius</name>
    <dbReference type="NCBI Taxonomy" id="2316726"/>
    <lineage>
        <taxon>Bacteria</taxon>
        <taxon>Pseudomonadati</taxon>
        <taxon>Myxococcota</taxon>
        <taxon>Myxococcia</taxon>
        <taxon>Myxococcales</taxon>
        <taxon>Cystobacterineae</taxon>
        <taxon>Myxococcaceae</taxon>
        <taxon>Corallococcus</taxon>
    </lineage>
</organism>
<evidence type="ECO:0000313" key="13">
    <source>
        <dbReference type="EMBL" id="RKH38601.1"/>
    </source>
</evidence>
<evidence type="ECO:0000256" key="3">
    <source>
        <dbReference type="ARBA" id="ARBA00006743"/>
    </source>
</evidence>
<sequence length="290" mass="32367">MKIRNCLNPSQPCFSFEFFPPKTDAGVASLLRTVEELAPLNPGFVSVTYGAGGSTRDRTVELVTHIKQHTGIEAMAHLTCVGHTRDELRDVLRRLAAARIENVLILRGDPPQGQQTFEPVPGGFRYAEELVRFVREEDFNFCLGGACYPEGHVETASREDDLRHLKAKVDAGMDFVVTQLFFDNAFYFDFVERARRAGINVPIVPGIMPITNYEQVQRFTRMCGATVPMRLALQMERVKDQPDAVVQLGVAHATVQCMELLARGVPGIHFYTLNKSPATRMIVSALRARS</sequence>
<dbReference type="InterPro" id="IPR003171">
    <property type="entry name" value="Mehydrof_redctse-like"/>
</dbReference>
<dbReference type="GO" id="GO:0035999">
    <property type="term" value="P:tetrahydrofolate interconversion"/>
    <property type="evidence" value="ECO:0007669"/>
    <property type="project" value="UniProtKB-UniPathway"/>
</dbReference>
<evidence type="ECO:0000256" key="1">
    <source>
        <dbReference type="ARBA" id="ARBA00001974"/>
    </source>
</evidence>
<evidence type="ECO:0000256" key="8">
    <source>
        <dbReference type="ARBA" id="ARBA00023027"/>
    </source>
</evidence>
<accession>A0A3A8N8U4</accession>
<dbReference type="Proteomes" id="UP000273405">
    <property type="component" value="Unassembled WGS sequence"/>
</dbReference>
<proteinExistence type="inferred from homology"/>
<evidence type="ECO:0000313" key="14">
    <source>
        <dbReference type="Proteomes" id="UP000273405"/>
    </source>
</evidence>
<keyword evidence="8" id="KW-0520">NAD</keyword>
<evidence type="ECO:0000256" key="2">
    <source>
        <dbReference type="ARBA" id="ARBA00004777"/>
    </source>
</evidence>
<evidence type="ECO:0000256" key="10">
    <source>
        <dbReference type="ARBA" id="ARBA00034478"/>
    </source>
</evidence>
<dbReference type="Gene3D" id="3.20.20.220">
    <property type="match status" value="1"/>
</dbReference>
<dbReference type="InterPro" id="IPR004620">
    <property type="entry name" value="MTHF_reductase_bac"/>
</dbReference>
<dbReference type="UniPathway" id="UPA00193"/>
<keyword evidence="4" id="KW-0028">Amino-acid biosynthesis</keyword>
<dbReference type="PANTHER" id="PTHR45754:SF3">
    <property type="entry name" value="METHYLENETETRAHYDROFOLATE REDUCTASE (NADPH)"/>
    <property type="match status" value="1"/>
</dbReference>
<dbReference type="AlphaFoldDB" id="A0A3A8N8U4"/>
<evidence type="ECO:0000256" key="11">
    <source>
        <dbReference type="ARBA" id="ARBA00048628"/>
    </source>
</evidence>
<comment type="cofactor">
    <cofactor evidence="1 12">
        <name>FAD</name>
        <dbReference type="ChEBI" id="CHEBI:57692"/>
    </cofactor>
</comment>
<keyword evidence="6 12" id="KW-0274">FAD</keyword>
<dbReference type="CDD" id="cd00537">
    <property type="entry name" value="MTHFR"/>
    <property type="match status" value="1"/>
</dbReference>
<gene>
    <name evidence="13" type="primary">metF</name>
    <name evidence="13" type="ORF">D7X12_25925</name>
</gene>
<dbReference type="NCBIfam" id="TIGR00676">
    <property type="entry name" value="fadh2"/>
    <property type="match status" value="1"/>
</dbReference>
<keyword evidence="9" id="KW-0486">Methionine biosynthesis</keyword>
<evidence type="ECO:0000256" key="5">
    <source>
        <dbReference type="ARBA" id="ARBA00022630"/>
    </source>
</evidence>
<reference evidence="14" key="1">
    <citation type="submission" date="2018-09" db="EMBL/GenBank/DDBJ databases">
        <authorList>
            <person name="Livingstone P.G."/>
            <person name="Whitworth D.E."/>
        </authorList>
    </citation>
    <scope>NUCLEOTIDE SEQUENCE [LARGE SCALE GENOMIC DNA]</scope>
    <source>
        <strain evidence="14">CA040B</strain>
    </source>
</reference>
<comment type="pathway">
    <text evidence="2 12">One-carbon metabolism; tetrahydrofolate interconversion.</text>
</comment>
<dbReference type="InterPro" id="IPR029041">
    <property type="entry name" value="FAD-linked_oxidoreductase-like"/>
</dbReference>
<keyword evidence="14" id="KW-1185">Reference proteome</keyword>
<comment type="caution">
    <text evidence="13">The sequence shown here is derived from an EMBL/GenBank/DDBJ whole genome shotgun (WGS) entry which is preliminary data.</text>
</comment>
<name>A0A3A8N8U4_9BACT</name>
<dbReference type="GO" id="GO:0005829">
    <property type="term" value="C:cytosol"/>
    <property type="evidence" value="ECO:0007669"/>
    <property type="project" value="InterPro"/>
</dbReference>
<dbReference type="OrthoDB" id="9812555at2"/>
<comment type="similarity">
    <text evidence="3 12">Belongs to the methylenetetrahydrofolate reductase family.</text>
</comment>